<dbReference type="InterPro" id="IPR000743">
    <property type="entry name" value="Glyco_hydro_28"/>
</dbReference>
<gene>
    <name evidence="9" type="ORF">VNO77_09194</name>
</gene>
<dbReference type="AlphaFoldDB" id="A0AAN9M909"/>
<comment type="caution">
    <text evidence="9">The sequence shown here is derived from an EMBL/GenBank/DDBJ whole genome shotgun (WGS) entry which is preliminary data.</text>
</comment>
<name>A0AAN9M909_CANGL</name>
<keyword evidence="10" id="KW-1185">Reference proteome</keyword>
<dbReference type="Pfam" id="PF00295">
    <property type="entry name" value="Glyco_hydro_28"/>
    <property type="match status" value="2"/>
</dbReference>
<reference evidence="9 10" key="1">
    <citation type="submission" date="2024-01" db="EMBL/GenBank/DDBJ databases">
        <title>The genomes of 5 underutilized Papilionoideae crops provide insights into root nodulation and disease resistanc.</title>
        <authorList>
            <person name="Jiang F."/>
        </authorList>
    </citation>
    <scope>NUCLEOTIDE SEQUENCE [LARGE SCALE GENOMIC DNA]</scope>
    <source>
        <strain evidence="9">LVBAO_FW01</strain>
        <tissue evidence="9">Leaves</tissue>
    </source>
</reference>
<evidence type="ECO:0000256" key="5">
    <source>
        <dbReference type="ARBA" id="ARBA00022801"/>
    </source>
</evidence>
<organism evidence="9 10">
    <name type="scientific">Canavalia gladiata</name>
    <name type="common">Sword bean</name>
    <name type="synonym">Dolichos gladiatus</name>
    <dbReference type="NCBI Taxonomy" id="3824"/>
    <lineage>
        <taxon>Eukaryota</taxon>
        <taxon>Viridiplantae</taxon>
        <taxon>Streptophyta</taxon>
        <taxon>Embryophyta</taxon>
        <taxon>Tracheophyta</taxon>
        <taxon>Spermatophyta</taxon>
        <taxon>Magnoliopsida</taxon>
        <taxon>eudicotyledons</taxon>
        <taxon>Gunneridae</taxon>
        <taxon>Pentapetalae</taxon>
        <taxon>rosids</taxon>
        <taxon>fabids</taxon>
        <taxon>Fabales</taxon>
        <taxon>Fabaceae</taxon>
        <taxon>Papilionoideae</taxon>
        <taxon>50 kb inversion clade</taxon>
        <taxon>NPAAA clade</taxon>
        <taxon>indigoferoid/millettioid clade</taxon>
        <taxon>Phaseoleae</taxon>
        <taxon>Canavalia</taxon>
    </lineage>
</organism>
<evidence type="ECO:0000256" key="3">
    <source>
        <dbReference type="ARBA" id="ARBA00022512"/>
    </source>
</evidence>
<dbReference type="GO" id="GO:0004650">
    <property type="term" value="F:polygalacturonase activity"/>
    <property type="evidence" value="ECO:0007669"/>
    <property type="project" value="InterPro"/>
</dbReference>
<dbReference type="Gene3D" id="2.160.20.10">
    <property type="entry name" value="Single-stranded right-handed beta-helix, Pectin lyase-like"/>
    <property type="match status" value="1"/>
</dbReference>
<dbReference type="EMBL" id="JAYMYQ010000002">
    <property type="protein sequence ID" value="KAK7350500.1"/>
    <property type="molecule type" value="Genomic_DNA"/>
</dbReference>
<evidence type="ECO:0000256" key="1">
    <source>
        <dbReference type="ARBA" id="ARBA00004191"/>
    </source>
</evidence>
<dbReference type="InterPro" id="IPR012334">
    <property type="entry name" value="Pectin_lyas_fold"/>
</dbReference>
<evidence type="ECO:0000256" key="7">
    <source>
        <dbReference type="ARBA" id="ARBA00023316"/>
    </source>
</evidence>
<dbReference type="SUPFAM" id="SSF51126">
    <property type="entry name" value="Pectin lyase-like"/>
    <property type="match status" value="1"/>
</dbReference>
<dbReference type="InterPro" id="IPR011050">
    <property type="entry name" value="Pectin_lyase_fold/virulence"/>
</dbReference>
<comment type="subcellular location">
    <subcellularLocation>
        <location evidence="1">Secreted</location>
        <location evidence="1">Cell wall</location>
    </subcellularLocation>
</comment>
<keyword evidence="5 8" id="KW-0378">Hydrolase</keyword>
<evidence type="ECO:0000256" key="6">
    <source>
        <dbReference type="ARBA" id="ARBA00023295"/>
    </source>
</evidence>
<evidence type="ECO:0000256" key="4">
    <source>
        <dbReference type="ARBA" id="ARBA00022525"/>
    </source>
</evidence>
<sequence>MQTLSTPNILGAHISVHACVGAIFSHINIHAPAHSPNTDRFDISGSKNILIEDSNIGTGDDCIAINGGTSDINATRVACGPGHRIRGSGYARKITFEEIILVKAQNPIIIDQYYGILDAVDGAVEVTDVTYRGFRGTSADALAINLKCYPSGCSNIVFDQNNIVSSQPGKKTYAFCKNVHATVKFTIPNIDLSRHFPTLKQASQPNMYSLELCDKRKGIVTELMLKLAAHNLSIVPVERVSPDLVFDYSVAKALDREEKLNEWQRKQFLVEVSGDKSQKTCSTKFEWLNRNGADKIHINVQNTTTKSKRKERVIIFTKAKPPASLKTSFSGKMYPSD</sequence>
<dbReference type="GO" id="GO:0005975">
    <property type="term" value="P:carbohydrate metabolic process"/>
    <property type="evidence" value="ECO:0007669"/>
    <property type="project" value="InterPro"/>
</dbReference>
<keyword evidence="4" id="KW-0964">Secreted</keyword>
<evidence type="ECO:0000313" key="10">
    <source>
        <dbReference type="Proteomes" id="UP001367508"/>
    </source>
</evidence>
<evidence type="ECO:0000256" key="2">
    <source>
        <dbReference type="ARBA" id="ARBA00008834"/>
    </source>
</evidence>
<dbReference type="PANTHER" id="PTHR31375">
    <property type="match status" value="1"/>
</dbReference>
<proteinExistence type="inferred from homology"/>
<evidence type="ECO:0000313" key="9">
    <source>
        <dbReference type="EMBL" id="KAK7350500.1"/>
    </source>
</evidence>
<protein>
    <submittedName>
        <fullName evidence="9">Uncharacterized protein</fullName>
    </submittedName>
</protein>
<keyword evidence="6 8" id="KW-0326">Glycosidase</keyword>
<dbReference type="GO" id="GO:0071555">
    <property type="term" value="P:cell wall organization"/>
    <property type="evidence" value="ECO:0007669"/>
    <property type="project" value="UniProtKB-KW"/>
</dbReference>
<accession>A0AAN9M909</accession>
<keyword evidence="7" id="KW-0961">Cell wall biogenesis/degradation</keyword>
<dbReference type="Proteomes" id="UP001367508">
    <property type="component" value="Unassembled WGS sequence"/>
</dbReference>
<comment type="similarity">
    <text evidence="2 8">Belongs to the glycosyl hydrolase 28 family.</text>
</comment>
<keyword evidence="3" id="KW-0134">Cell wall</keyword>
<evidence type="ECO:0000256" key="8">
    <source>
        <dbReference type="RuleBase" id="RU361169"/>
    </source>
</evidence>